<comment type="caution">
    <text evidence="2">The sequence shown here is derived from an EMBL/GenBank/DDBJ whole genome shotgun (WGS) entry which is preliminary data.</text>
</comment>
<keyword evidence="3" id="KW-1185">Reference proteome</keyword>
<gene>
    <name evidence="2" type="ORF">PSTG_04341</name>
</gene>
<name>A0A0L0VTW5_9BASI</name>
<feature type="compositionally biased region" description="Basic residues" evidence="1">
    <location>
        <begin position="66"/>
        <end position="79"/>
    </location>
</feature>
<dbReference type="AlphaFoldDB" id="A0A0L0VTW5"/>
<feature type="compositionally biased region" description="Basic and acidic residues" evidence="1">
    <location>
        <begin position="19"/>
        <end position="46"/>
    </location>
</feature>
<feature type="region of interest" description="Disordered" evidence="1">
    <location>
        <begin position="1"/>
        <end position="79"/>
    </location>
</feature>
<dbReference type="Proteomes" id="UP000054564">
    <property type="component" value="Unassembled WGS sequence"/>
</dbReference>
<evidence type="ECO:0000313" key="3">
    <source>
        <dbReference type="Proteomes" id="UP000054564"/>
    </source>
</evidence>
<accession>A0A0L0VTW5</accession>
<dbReference type="EMBL" id="AJIL01000023">
    <property type="protein sequence ID" value="KNF02435.1"/>
    <property type="molecule type" value="Genomic_DNA"/>
</dbReference>
<protein>
    <submittedName>
        <fullName evidence="2">Uncharacterized protein</fullName>
    </submittedName>
</protein>
<sequence>MRKGLQSVGAGVRGTTRKNKIEANTDPRKLLDRISTNHKDIAHKEQTGNTEPVQPEGKEPDLVPSKGKKRIAGKARKQKIAIKKKPRFHSSHYGHQGPSFYSLALALLHLNNEISLNTSITALSPASRRANFYREMVGKDLIPIAVSTIRSDS</sequence>
<organism evidence="2 3">
    <name type="scientific">Puccinia striiformis f. sp. tritici PST-78</name>
    <dbReference type="NCBI Taxonomy" id="1165861"/>
    <lineage>
        <taxon>Eukaryota</taxon>
        <taxon>Fungi</taxon>
        <taxon>Dikarya</taxon>
        <taxon>Basidiomycota</taxon>
        <taxon>Pucciniomycotina</taxon>
        <taxon>Pucciniomycetes</taxon>
        <taxon>Pucciniales</taxon>
        <taxon>Pucciniaceae</taxon>
        <taxon>Puccinia</taxon>
    </lineage>
</organism>
<proteinExistence type="predicted"/>
<evidence type="ECO:0000256" key="1">
    <source>
        <dbReference type="SAM" id="MobiDB-lite"/>
    </source>
</evidence>
<evidence type="ECO:0000313" key="2">
    <source>
        <dbReference type="EMBL" id="KNF02435.1"/>
    </source>
</evidence>
<reference evidence="3" key="1">
    <citation type="submission" date="2014-03" db="EMBL/GenBank/DDBJ databases">
        <title>The Genome Sequence of Puccinia striiformis f. sp. tritici PST-78.</title>
        <authorList>
            <consortium name="The Broad Institute Genome Sequencing Platform"/>
            <person name="Cuomo C."/>
            <person name="Hulbert S."/>
            <person name="Chen X."/>
            <person name="Walker B."/>
            <person name="Young S.K."/>
            <person name="Zeng Q."/>
            <person name="Gargeya S."/>
            <person name="Fitzgerald M."/>
            <person name="Haas B."/>
            <person name="Abouelleil A."/>
            <person name="Alvarado L."/>
            <person name="Arachchi H.M."/>
            <person name="Berlin A.M."/>
            <person name="Chapman S.B."/>
            <person name="Goldberg J."/>
            <person name="Griggs A."/>
            <person name="Gujja S."/>
            <person name="Hansen M."/>
            <person name="Howarth C."/>
            <person name="Imamovic A."/>
            <person name="Larimer J."/>
            <person name="McCowan C."/>
            <person name="Montmayeur A."/>
            <person name="Murphy C."/>
            <person name="Neiman D."/>
            <person name="Pearson M."/>
            <person name="Priest M."/>
            <person name="Roberts A."/>
            <person name="Saif S."/>
            <person name="Shea T."/>
            <person name="Sisk P."/>
            <person name="Sykes S."/>
            <person name="Wortman J."/>
            <person name="Nusbaum C."/>
            <person name="Birren B."/>
        </authorList>
    </citation>
    <scope>NUCLEOTIDE SEQUENCE [LARGE SCALE GENOMIC DNA]</scope>
    <source>
        <strain evidence="3">race PST-78</strain>
    </source>
</reference>